<feature type="domain" description="Zn(2)-C6 fungal-type" evidence="7">
    <location>
        <begin position="33"/>
        <end position="65"/>
    </location>
</feature>
<accession>A0A2T3YQI5</accession>
<dbReference type="Pfam" id="PF04082">
    <property type="entry name" value="Fungal_trans"/>
    <property type="match status" value="1"/>
</dbReference>
<evidence type="ECO:0000256" key="5">
    <source>
        <dbReference type="ARBA" id="ARBA00023242"/>
    </source>
</evidence>
<dbReference type="InterPro" id="IPR001138">
    <property type="entry name" value="Zn2Cys6_DnaBD"/>
</dbReference>
<dbReference type="SMART" id="SM00066">
    <property type="entry name" value="GAL4"/>
    <property type="match status" value="1"/>
</dbReference>
<keyword evidence="2" id="KW-0805">Transcription regulation</keyword>
<reference evidence="8 9" key="1">
    <citation type="submission" date="2016-07" db="EMBL/GenBank/DDBJ databases">
        <title>Multiple horizontal gene transfer events from other fungi enriched the ability of initially mycotrophic Trichoderma (Ascomycota) to feed on dead plant biomass.</title>
        <authorList>
            <consortium name="DOE Joint Genome Institute"/>
            <person name="Aerts A."/>
            <person name="Atanasova L."/>
            <person name="Chenthamara K."/>
            <person name="Zhang J."/>
            <person name="Grujic M."/>
            <person name="Henrissat B."/>
            <person name="Kuo A."/>
            <person name="Salamov A."/>
            <person name="Lipzen A."/>
            <person name="Labutti K."/>
            <person name="Barry K."/>
            <person name="Miao Y."/>
            <person name="Rahimi M.J."/>
            <person name="Shen Q."/>
            <person name="Grigoriev I.V."/>
            <person name="Kubicek C.P."/>
            <person name="Druzhinina I.S."/>
        </authorList>
    </citation>
    <scope>NUCLEOTIDE SEQUENCE [LARGE SCALE GENOMIC DNA]</scope>
    <source>
        <strain evidence="8 9">CBS 433.97</strain>
    </source>
</reference>
<dbReference type="SMART" id="SM00906">
    <property type="entry name" value="Fungal_trans"/>
    <property type="match status" value="1"/>
</dbReference>
<dbReference type="Proteomes" id="UP000240493">
    <property type="component" value="Unassembled WGS sequence"/>
</dbReference>
<feature type="region of interest" description="Disordered" evidence="6">
    <location>
        <begin position="109"/>
        <end position="147"/>
    </location>
</feature>
<dbReference type="AlphaFoldDB" id="A0A2T3YQI5"/>
<name>A0A2T3YQI5_TRIA4</name>
<organism evidence="8 9">
    <name type="scientific">Trichoderma asperellum (strain ATCC 204424 / CBS 433.97 / NBRC 101777)</name>
    <dbReference type="NCBI Taxonomy" id="1042311"/>
    <lineage>
        <taxon>Eukaryota</taxon>
        <taxon>Fungi</taxon>
        <taxon>Dikarya</taxon>
        <taxon>Ascomycota</taxon>
        <taxon>Pezizomycotina</taxon>
        <taxon>Sordariomycetes</taxon>
        <taxon>Hypocreomycetidae</taxon>
        <taxon>Hypocreales</taxon>
        <taxon>Hypocreaceae</taxon>
        <taxon>Trichoderma</taxon>
    </lineage>
</organism>
<dbReference type="PROSITE" id="PS50048">
    <property type="entry name" value="ZN2_CY6_FUNGAL_2"/>
    <property type="match status" value="1"/>
</dbReference>
<dbReference type="CDD" id="cd00067">
    <property type="entry name" value="GAL4"/>
    <property type="match status" value="1"/>
</dbReference>
<dbReference type="GO" id="GO:0000978">
    <property type="term" value="F:RNA polymerase II cis-regulatory region sequence-specific DNA binding"/>
    <property type="evidence" value="ECO:0007669"/>
    <property type="project" value="TreeGrafter"/>
</dbReference>
<dbReference type="EMBL" id="KZ679297">
    <property type="protein sequence ID" value="PTB34794.1"/>
    <property type="molecule type" value="Genomic_DNA"/>
</dbReference>
<feature type="region of interest" description="Disordered" evidence="6">
    <location>
        <begin position="181"/>
        <end position="200"/>
    </location>
</feature>
<evidence type="ECO:0000259" key="7">
    <source>
        <dbReference type="PROSITE" id="PS50048"/>
    </source>
</evidence>
<dbReference type="PANTHER" id="PTHR47424:SF3">
    <property type="entry name" value="REGULATORY PROTEIN GAL4"/>
    <property type="match status" value="1"/>
</dbReference>
<dbReference type="InterPro" id="IPR036864">
    <property type="entry name" value="Zn2-C6_fun-type_DNA-bd_sf"/>
</dbReference>
<evidence type="ECO:0000256" key="2">
    <source>
        <dbReference type="ARBA" id="ARBA00023015"/>
    </source>
</evidence>
<feature type="region of interest" description="Disordered" evidence="6">
    <location>
        <begin position="1"/>
        <end position="31"/>
    </location>
</feature>
<evidence type="ECO:0000313" key="9">
    <source>
        <dbReference type="Proteomes" id="UP000240493"/>
    </source>
</evidence>
<dbReference type="PANTHER" id="PTHR47424">
    <property type="entry name" value="REGULATORY PROTEIN GAL4"/>
    <property type="match status" value="1"/>
</dbReference>
<gene>
    <name evidence="8" type="ORF">M441DRAFT_63182</name>
</gene>
<keyword evidence="1" id="KW-0479">Metal-binding</keyword>
<dbReference type="GO" id="GO:0008270">
    <property type="term" value="F:zinc ion binding"/>
    <property type="evidence" value="ECO:0007669"/>
    <property type="project" value="InterPro"/>
</dbReference>
<dbReference type="OrthoDB" id="424974at2759"/>
<sequence>MADQISSNTETAPIRDLSPPSLPRAKRRKTQQACSNCRGRKTKCDGQYPICAACERRGVAMTCIYERVQPASHSQRYADLESRLHRLEQGENGERSSVSCETRPVDVRSLQSPRFGPDITLVDDDSSPSRNASGIAGHKDSPHNRAHQPVDALATVISDDNGNCVYGESSTIAFVREFTQKDPSDSTTEQNKHHAGQTAHECARMESPALLAPLDISPGNRDNLAILPLRSNADDFLRCYFEFIHPLFPLLHKGSFTSRYNRLWLPCDNSRSGKEDIVFMCNMNLVFALGCQFSDLAHPSHRASVANEFYKMSRQVLLYDILGSTSVSVVQWLLLSGVYLQSTSYASHCWNSIGLAIRLAQSLGLHLEYPESKSENQLSREMRRRIWHTCVVLDKLLAMTFGRPTMVNGSYGTPMPSLIDDEYLCTDGEGIQPKGVNSRMGLFVYSCRLFEILKDILSSFYAVDASSEPICESRLHSMVSEVLNFNRRLDDFITSLPNYLKTAKSSPVNMSERNSCTNLQQQVLYCRFLYTKLLSLRPLLLVAIKRAPKHASVTSIEENLSLLDDHIISRYCDLCINTAHRLIEAIFDHLDTAYKSFGWHSVYFTFAAASILLASLRLPDVGVESTTTFEMSWNRSLSILNYYKGSIHTASRAIQVLEALRCQTHEAEPQETEVHSSIADTHVNNEQMKPQISLESTNQLDFSQFNPYGTYSLYDAWFGQHLINLGALDMG</sequence>
<dbReference type="Gene3D" id="4.10.240.10">
    <property type="entry name" value="Zn(2)-C6 fungal-type DNA-binding domain"/>
    <property type="match status" value="1"/>
</dbReference>
<evidence type="ECO:0000256" key="1">
    <source>
        <dbReference type="ARBA" id="ARBA00022723"/>
    </source>
</evidence>
<proteinExistence type="predicted"/>
<evidence type="ECO:0000256" key="6">
    <source>
        <dbReference type="SAM" id="MobiDB-lite"/>
    </source>
</evidence>
<evidence type="ECO:0000256" key="3">
    <source>
        <dbReference type="ARBA" id="ARBA00023125"/>
    </source>
</evidence>
<dbReference type="InterPro" id="IPR007219">
    <property type="entry name" value="XnlR_reg_dom"/>
</dbReference>
<dbReference type="STRING" id="1042311.A0A2T3YQI5"/>
<protein>
    <recommendedName>
        <fullName evidence="7">Zn(2)-C6 fungal-type domain-containing protein</fullName>
    </recommendedName>
</protein>
<keyword evidence="5" id="KW-0539">Nucleus</keyword>
<keyword evidence="3" id="KW-0238">DNA-binding</keyword>
<keyword evidence="9" id="KW-1185">Reference proteome</keyword>
<dbReference type="PROSITE" id="PS00463">
    <property type="entry name" value="ZN2_CY6_FUNGAL_1"/>
    <property type="match status" value="1"/>
</dbReference>
<evidence type="ECO:0000313" key="8">
    <source>
        <dbReference type="EMBL" id="PTB34794.1"/>
    </source>
</evidence>
<dbReference type="GO" id="GO:0005634">
    <property type="term" value="C:nucleus"/>
    <property type="evidence" value="ECO:0007669"/>
    <property type="project" value="TreeGrafter"/>
</dbReference>
<dbReference type="CDD" id="cd12148">
    <property type="entry name" value="fungal_TF_MHR"/>
    <property type="match status" value="1"/>
</dbReference>
<dbReference type="SUPFAM" id="SSF57701">
    <property type="entry name" value="Zn2/Cys6 DNA-binding domain"/>
    <property type="match status" value="1"/>
</dbReference>
<dbReference type="GO" id="GO:0000981">
    <property type="term" value="F:DNA-binding transcription factor activity, RNA polymerase II-specific"/>
    <property type="evidence" value="ECO:0007669"/>
    <property type="project" value="InterPro"/>
</dbReference>
<feature type="compositionally biased region" description="Polar residues" evidence="6">
    <location>
        <begin position="1"/>
        <end position="11"/>
    </location>
</feature>
<dbReference type="Pfam" id="PF00172">
    <property type="entry name" value="Zn_clus"/>
    <property type="match status" value="1"/>
</dbReference>
<dbReference type="GO" id="GO:0000435">
    <property type="term" value="P:positive regulation of transcription from RNA polymerase II promoter by galactose"/>
    <property type="evidence" value="ECO:0007669"/>
    <property type="project" value="TreeGrafter"/>
</dbReference>
<dbReference type="InterPro" id="IPR051127">
    <property type="entry name" value="Fungal_SecMet_Regulators"/>
</dbReference>
<keyword evidence="4" id="KW-0804">Transcription</keyword>
<evidence type="ECO:0000256" key="4">
    <source>
        <dbReference type="ARBA" id="ARBA00023163"/>
    </source>
</evidence>
<dbReference type="GO" id="GO:0006351">
    <property type="term" value="P:DNA-templated transcription"/>
    <property type="evidence" value="ECO:0007669"/>
    <property type="project" value="InterPro"/>
</dbReference>